<keyword evidence="5" id="KW-1185">Reference proteome</keyword>
<evidence type="ECO:0000313" key="4">
    <source>
        <dbReference type="EMBL" id="QSZ26880.1"/>
    </source>
</evidence>
<evidence type="ECO:0000256" key="1">
    <source>
        <dbReference type="ARBA" id="ARBA00008814"/>
    </source>
</evidence>
<dbReference type="SUPFAM" id="SSF53807">
    <property type="entry name" value="Helical backbone' metal receptor"/>
    <property type="match status" value="1"/>
</dbReference>
<evidence type="ECO:0000256" key="2">
    <source>
        <dbReference type="SAM" id="Phobius"/>
    </source>
</evidence>
<dbReference type="Gene3D" id="3.40.50.1980">
    <property type="entry name" value="Nitrogenase molybdenum iron protein domain"/>
    <property type="match status" value="2"/>
</dbReference>
<evidence type="ECO:0000313" key="5">
    <source>
        <dbReference type="Proteomes" id="UP000671913"/>
    </source>
</evidence>
<feature type="domain" description="Fe/B12 periplasmic-binding" evidence="3">
    <location>
        <begin position="62"/>
        <end position="338"/>
    </location>
</feature>
<dbReference type="GO" id="GO:0071281">
    <property type="term" value="P:cellular response to iron ion"/>
    <property type="evidence" value="ECO:0007669"/>
    <property type="project" value="TreeGrafter"/>
</dbReference>
<dbReference type="Gene3D" id="1.20.58.2180">
    <property type="match status" value="1"/>
</dbReference>
<keyword evidence="2" id="KW-0812">Transmembrane</keyword>
<sequence>MCKKRKNFILSIFIIICIILAAVFTGCGSQKTSKSNEQGNQGTRTIVDMAGRTVTVPSHIKKVCSTNPIGTVFMYTLSPDKIAGLNNKISKAESKFTINSYKNLPVEGGYFGQGQTMNKEELLKIKPDIILNMGPINSSSISNADKIQNDLGIPVVCVTSDLDKMDNAYKFMGNLTGNTSKAKELGDYCKKTYAEITDIAKKIPEDKKVKVYYAEGKEGLQTDPKGSIHSELIDLVGAINVAQVPIQAGYGRSGVSMEQLLKWNPEAILVCIDQGFAAPANDPYKVIMSNPNWSNLKAVKDKKVYVIPCEPFNWFDRPPSVMRILGAKWLGNLLYPNYFKYDIKAEVKEFYDKFLHIKITDQQYEEIMSNVK</sequence>
<dbReference type="EMBL" id="CP060096">
    <property type="protein sequence ID" value="QSZ26880.1"/>
    <property type="molecule type" value="Genomic_DNA"/>
</dbReference>
<dbReference type="Pfam" id="PF01497">
    <property type="entry name" value="Peripla_BP_2"/>
    <property type="match status" value="1"/>
</dbReference>
<dbReference type="PROSITE" id="PS51257">
    <property type="entry name" value="PROKAR_LIPOPROTEIN"/>
    <property type="match status" value="1"/>
</dbReference>
<dbReference type="PANTHER" id="PTHR30535:SF34">
    <property type="entry name" value="MOLYBDATE-BINDING PROTEIN MOLA"/>
    <property type="match status" value="1"/>
</dbReference>
<keyword evidence="2" id="KW-1133">Transmembrane helix</keyword>
<name>A0A975AUV0_9THEO</name>
<comment type="similarity">
    <text evidence="1">Belongs to the bacterial solute-binding protein 8 family.</text>
</comment>
<dbReference type="AlphaFoldDB" id="A0A975AUV0"/>
<gene>
    <name evidence="4" type="ORF">ACETAC_08350</name>
</gene>
<proteinExistence type="inferred from homology"/>
<feature type="transmembrane region" description="Helical" evidence="2">
    <location>
        <begin position="7"/>
        <end position="26"/>
    </location>
</feature>
<dbReference type="PROSITE" id="PS50983">
    <property type="entry name" value="FE_B12_PBP"/>
    <property type="match status" value="1"/>
</dbReference>
<dbReference type="RefSeq" id="WP_284679571.1">
    <property type="nucleotide sequence ID" value="NZ_CP060096.1"/>
</dbReference>
<organism evidence="4 5">
    <name type="scientific">Aceticella autotrophica</name>
    <dbReference type="NCBI Taxonomy" id="2755338"/>
    <lineage>
        <taxon>Bacteria</taxon>
        <taxon>Bacillati</taxon>
        <taxon>Bacillota</taxon>
        <taxon>Clostridia</taxon>
        <taxon>Thermoanaerobacterales</taxon>
        <taxon>Thermoanaerobacteraceae</taxon>
        <taxon>Aceticella</taxon>
    </lineage>
</organism>
<dbReference type="InterPro" id="IPR050902">
    <property type="entry name" value="ABC_Transporter_SBP"/>
</dbReference>
<dbReference type="KEGG" id="aaut:ACETAC_08350"/>
<dbReference type="PANTHER" id="PTHR30535">
    <property type="entry name" value="VITAMIN B12-BINDING PROTEIN"/>
    <property type="match status" value="1"/>
</dbReference>
<dbReference type="InterPro" id="IPR002491">
    <property type="entry name" value="ABC_transptr_periplasmic_BD"/>
</dbReference>
<accession>A0A975AUV0</accession>
<protein>
    <submittedName>
        <fullName evidence="4">ABC transporter substrate-binding protein</fullName>
    </submittedName>
</protein>
<dbReference type="Proteomes" id="UP000671913">
    <property type="component" value="Chromosome"/>
</dbReference>
<reference evidence="4" key="1">
    <citation type="submission" date="2020-08" db="EMBL/GenBank/DDBJ databases">
        <title>Genomic insights into the carbon and energy metabolism of the first obligate autotrophic acetogenic bacterium Aceticella autotrophica gen. nov., sp. nov.</title>
        <authorList>
            <person name="Toshchakov S.V."/>
            <person name="Elcheninov A.G."/>
            <person name="Kublanov I.V."/>
            <person name="Frolov E.N."/>
            <person name="Lebedinsky A.V."/>
        </authorList>
    </citation>
    <scope>NUCLEOTIDE SEQUENCE</scope>
    <source>
        <strain evidence="4">3443-3Ac</strain>
    </source>
</reference>
<evidence type="ECO:0000259" key="3">
    <source>
        <dbReference type="PROSITE" id="PS50983"/>
    </source>
</evidence>
<keyword evidence="2" id="KW-0472">Membrane</keyword>